<evidence type="ECO:0000259" key="6">
    <source>
        <dbReference type="Pfam" id="PF00705"/>
    </source>
</evidence>
<dbReference type="InterPro" id="IPR022648">
    <property type="entry name" value="Pr_cel_nuc_antig_N"/>
</dbReference>
<dbReference type="PRINTS" id="PR00339">
    <property type="entry name" value="PCNACYCLIN"/>
</dbReference>
<dbReference type="PANTHER" id="PTHR11352:SF0">
    <property type="entry name" value="PROLIFERATING CELL NUCLEAR ANTIGEN"/>
    <property type="match status" value="1"/>
</dbReference>
<keyword evidence="9" id="KW-1185">Reference proteome</keyword>
<dbReference type="Pfam" id="PF02747">
    <property type="entry name" value="PCNA_C"/>
    <property type="match status" value="1"/>
</dbReference>
<comment type="function">
    <text evidence="3">Sliding clamp subunit that acts as a moving platform for DNA processing. Responsible for tethering the catalytic subunit of DNA polymerase and other proteins to DNA during high-speed replication.</text>
</comment>
<comment type="function">
    <text evidence="5">Sliding clamp subunit. Responsible for tethering the catalytic subunit of DNA polymerase to DNA during high-speed replication.</text>
</comment>
<feature type="domain" description="Proliferating cell nuclear antigen PCNA N-terminal" evidence="6">
    <location>
        <begin position="2"/>
        <end position="102"/>
    </location>
</feature>
<dbReference type="Gene3D" id="3.70.10.10">
    <property type="match status" value="1"/>
</dbReference>
<dbReference type="HAMAP" id="MF_00317">
    <property type="entry name" value="DNApol_clamp_arch"/>
    <property type="match status" value="1"/>
</dbReference>
<comment type="subunit">
    <text evidence="3">Homotrimer. The subunits circularize to form a toroid; DNA passes through its center. Replication factor C (RFC) is required to load the toroid on the DNA.</text>
</comment>
<dbReference type="InterPro" id="IPR000730">
    <property type="entry name" value="Pr_cel_nuc_antig"/>
</dbReference>
<dbReference type="EMBL" id="JOKN01000011">
    <property type="protein sequence ID" value="KEQ56702.1"/>
    <property type="molecule type" value="Genomic_DNA"/>
</dbReference>
<feature type="domain" description="Proliferating cell nuclear antigen PCNA C-terminal" evidence="7">
    <location>
        <begin position="124"/>
        <end position="245"/>
    </location>
</feature>
<protein>
    <recommendedName>
        <fullName evidence="3">DNA polymerase sliding clamp</fullName>
    </recommendedName>
    <alternativeName>
        <fullName evidence="3">Proliferating cell nuclear antigen homolog</fullName>
        <shortName evidence="3">PCNA</shortName>
    </alternativeName>
</protein>
<dbReference type="Proteomes" id="UP000028059">
    <property type="component" value="Unassembled WGS sequence"/>
</dbReference>
<evidence type="ECO:0000256" key="1">
    <source>
        <dbReference type="ARBA" id="ARBA00010462"/>
    </source>
</evidence>
<sequence>MLLEAKFTNIGEWKAILQAIGDIVEEAMFICNQDGITFRGVDPAHVALLDITFPKSSFTLFDCHATFFGISVSDFKNILSSASNDDEVGLIIDSPHKMRISINGNLQMKYDLNLIERSEVTTQIPKIEATSKISLSPDILAKIMANIERVSENVTISSIPEKIQFSGSGNTGKAEVDLEKNNTELSLLEVTKDSSSVYSLEFMAKIIRNIGKASKNVNMEYGTETPMHMLFEMPSMTKVEYFLAPRIEN</sequence>
<accession>A0A081RNC9</accession>
<gene>
    <name evidence="3 8" type="primary">pcn</name>
    <name evidence="8" type="ORF">AAA799N04_00836</name>
</gene>
<evidence type="ECO:0000256" key="4">
    <source>
        <dbReference type="RuleBase" id="RU003671"/>
    </source>
</evidence>
<evidence type="ECO:0000256" key="5">
    <source>
        <dbReference type="RuleBase" id="RU003673"/>
    </source>
</evidence>
<comment type="similarity">
    <text evidence="1 3 4">Belongs to the PCNA family.</text>
</comment>
<evidence type="ECO:0000256" key="2">
    <source>
        <dbReference type="ARBA" id="ARBA00023125"/>
    </source>
</evidence>
<dbReference type="PANTHER" id="PTHR11352">
    <property type="entry name" value="PROLIFERATING CELL NUCLEAR ANTIGEN"/>
    <property type="match status" value="1"/>
</dbReference>
<evidence type="ECO:0000313" key="9">
    <source>
        <dbReference type="Proteomes" id="UP000028059"/>
    </source>
</evidence>
<dbReference type="InterPro" id="IPR046938">
    <property type="entry name" value="DNA_clamp_sf"/>
</dbReference>
<comment type="caution">
    <text evidence="8">The sequence shown here is derived from an EMBL/GenBank/DDBJ whole genome shotgun (WGS) entry which is preliminary data.</text>
</comment>
<dbReference type="GO" id="GO:0003677">
    <property type="term" value="F:DNA binding"/>
    <property type="evidence" value="ECO:0007669"/>
    <property type="project" value="UniProtKB-UniRule"/>
</dbReference>
<name>A0A081RNC9_9ARCH</name>
<dbReference type="Pfam" id="PF00705">
    <property type="entry name" value="PCNA_N"/>
    <property type="match status" value="1"/>
</dbReference>
<keyword evidence="2 3" id="KW-0238">DNA-binding</keyword>
<dbReference type="SUPFAM" id="SSF55979">
    <property type="entry name" value="DNA clamp"/>
    <property type="match status" value="2"/>
</dbReference>
<evidence type="ECO:0000256" key="3">
    <source>
        <dbReference type="HAMAP-Rule" id="MF_00317"/>
    </source>
</evidence>
<dbReference type="GO" id="GO:0006275">
    <property type="term" value="P:regulation of DNA replication"/>
    <property type="evidence" value="ECO:0007669"/>
    <property type="project" value="UniProtKB-UniRule"/>
</dbReference>
<organism evidence="8 9">
    <name type="scientific">Marine Group I thaumarchaeote SCGC AAA799-N04</name>
    <dbReference type="NCBI Taxonomy" id="1502293"/>
    <lineage>
        <taxon>Archaea</taxon>
        <taxon>Nitrososphaerota</taxon>
        <taxon>Marine Group I</taxon>
    </lineage>
</organism>
<dbReference type="InterPro" id="IPR022649">
    <property type="entry name" value="Pr_cel_nuc_antig_C"/>
</dbReference>
<evidence type="ECO:0000313" key="8">
    <source>
        <dbReference type="EMBL" id="KEQ56702.1"/>
    </source>
</evidence>
<dbReference type="GO" id="GO:0030337">
    <property type="term" value="F:DNA polymerase processivity factor activity"/>
    <property type="evidence" value="ECO:0007669"/>
    <property type="project" value="UniProtKB-UniRule"/>
</dbReference>
<dbReference type="AlphaFoldDB" id="A0A081RNC9"/>
<proteinExistence type="inferred from homology"/>
<keyword evidence="3 4" id="KW-0235">DNA replication</keyword>
<reference evidence="8 9" key="1">
    <citation type="submission" date="2014-06" db="EMBL/GenBank/DDBJ databases">
        <authorList>
            <person name="Ngugi D.K."/>
            <person name="Blom J."/>
            <person name="Alam I."/>
            <person name="Rashid M."/>
            <person name="Ba Alawi W."/>
            <person name="Zhang G."/>
            <person name="Hikmawan T."/>
            <person name="Guan Y."/>
            <person name="Antunes A."/>
            <person name="Siam R."/>
            <person name="ElDorry H."/>
            <person name="Bajic V."/>
            <person name="Stingl U."/>
        </authorList>
    </citation>
    <scope>NUCLEOTIDE SEQUENCE [LARGE SCALE GENOMIC DNA]</scope>
    <source>
        <strain evidence="8">SCGC AAA799-N04</strain>
    </source>
</reference>
<dbReference type="NCBIfam" id="TIGR00590">
    <property type="entry name" value="pcna"/>
    <property type="match status" value="1"/>
</dbReference>
<evidence type="ECO:0000259" key="7">
    <source>
        <dbReference type="Pfam" id="PF02747"/>
    </source>
</evidence>
<dbReference type="CDD" id="cd00577">
    <property type="entry name" value="PCNA"/>
    <property type="match status" value="1"/>
</dbReference>
<dbReference type="GO" id="GO:0006272">
    <property type="term" value="P:leading strand elongation"/>
    <property type="evidence" value="ECO:0007669"/>
    <property type="project" value="TreeGrafter"/>
</dbReference>